<evidence type="ECO:0000313" key="6">
    <source>
        <dbReference type="EMBL" id="KAF5177542.1"/>
    </source>
</evidence>
<keyword evidence="4 6" id="KW-0413">Isomerase</keyword>
<comment type="caution">
    <text evidence="6">The sequence shown here is derived from an EMBL/GenBank/DDBJ whole genome shotgun (WGS) entry which is preliminary data.</text>
</comment>
<name>A0A7J6UZB9_THATH</name>
<dbReference type="GO" id="GO:0003755">
    <property type="term" value="F:peptidyl-prolyl cis-trans isomerase activity"/>
    <property type="evidence" value="ECO:0007669"/>
    <property type="project" value="UniProtKB-KW"/>
</dbReference>
<keyword evidence="7" id="KW-1185">Reference proteome</keyword>
<evidence type="ECO:0000256" key="2">
    <source>
        <dbReference type="ARBA" id="ARBA00013194"/>
    </source>
</evidence>
<dbReference type="PANTHER" id="PTHR43811:SF26">
    <property type="entry name" value="PEPTIDYL-PROLYL CIS-TRANS ISOMERASE FKBP16-1, CHLOROPLASTIC"/>
    <property type="match status" value="1"/>
</dbReference>
<reference evidence="6 7" key="1">
    <citation type="submission" date="2020-06" db="EMBL/GenBank/DDBJ databases">
        <title>Transcriptomic and genomic resources for Thalictrum thalictroides and T. hernandezii: Facilitating candidate gene discovery in an emerging model plant lineage.</title>
        <authorList>
            <person name="Arias T."/>
            <person name="Riano-Pachon D.M."/>
            <person name="Di Stilio V.S."/>
        </authorList>
    </citation>
    <scope>NUCLEOTIDE SEQUENCE [LARGE SCALE GENOMIC DNA]</scope>
    <source>
        <strain evidence="7">cv. WT478/WT964</strain>
        <tissue evidence="6">Leaves</tissue>
    </source>
</reference>
<dbReference type="Proteomes" id="UP000554482">
    <property type="component" value="Unassembled WGS sequence"/>
</dbReference>
<dbReference type="OrthoDB" id="1902587at2759"/>
<keyword evidence="5" id="KW-0472">Membrane</keyword>
<comment type="catalytic activity">
    <reaction evidence="1">
        <text>[protein]-peptidylproline (omega=180) = [protein]-peptidylproline (omega=0)</text>
        <dbReference type="Rhea" id="RHEA:16237"/>
        <dbReference type="Rhea" id="RHEA-COMP:10747"/>
        <dbReference type="Rhea" id="RHEA-COMP:10748"/>
        <dbReference type="ChEBI" id="CHEBI:83833"/>
        <dbReference type="ChEBI" id="CHEBI:83834"/>
        <dbReference type="EC" id="5.2.1.8"/>
    </reaction>
</comment>
<accession>A0A7J6UZB9</accession>
<protein>
    <recommendedName>
        <fullName evidence="2">peptidylprolyl isomerase</fullName>
        <ecNumber evidence="2">5.2.1.8</ecNumber>
    </recommendedName>
</protein>
<dbReference type="EMBL" id="JABWDY010041272">
    <property type="protein sequence ID" value="KAF5177542.1"/>
    <property type="molecule type" value="Genomic_DNA"/>
</dbReference>
<dbReference type="PANTHER" id="PTHR43811">
    <property type="entry name" value="FKBP-TYPE PEPTIDYL-PROLYL CIS-TRANS ISOMERASE FKPA"/>
    <property type="match status" value="1"/>
</dbReference>
<proteinExistence type="predicted"/>
<dbReference type="InterPro" id="IPR046357">
    <property type="entry name" value="PPIase_dom_sf"/>
</dbReference>
<organism evidence="6 7">
    <name type="scientific">Thalictrum thalictroides</name>
    <name type="common">Rue-anemone</name>
    <name type="synonym">Anemone thalictroides</name>
    <dbReference type="NCBI Taxonomy" id="46969"/>
    <lineage>
        <taxon>Eukaryota</taxon>
        <taxon>Viridiplantae</taxon>
        <taxon>Streptophyta</taxon>
        <taxon>Embryophyta</taxon>
        <taxon>Tracheophyta</taxon>
        <taxon>Spermatophyta</taxon>
        <taxon>Magnoliopsida</taxon>
        <taxon>Ranunculales</taxon>
        <taxon>Ranunculaceae</taxon>
        <taxon>Thalictroideae</taxon>
        <taxon>Thalictrum</taxon>
    </lineage>
</organism>
<dbReference type="AlphaFoldDB" id="A0A7J6UZB9"/>
<feature type="transmembrane region" description="Helical" evidence="5">
    <location>
        <begin position="55"/>
        <end position="74"/>
    </location>
</feature>
<keyword evidence="5" id="KW-1133">Transmembrane helix</keyword>
<evidence type="ECO:0000256" key="3">
    <source>
        <dbReference type="ARBA" id="ARBA00023110"/>
    </source>
</evidence>
<evidence type="ECO:0000256" key="5">
    <source>
        <dbReference type="SAM" id="Phobius"/>
    </source>
</evidence>
<dbReference type="Gene3D" id="3.10.50.40">
    <property type="match status" value="1"/>
</dbReference>
<gene>
    <name evidence="6" type="ORF">FRX31_032871</name>
</gene>
<sequence>MEVCYISTTSQFKSSFRHLRCCVDKSYGDQAWENKNKNSNWASLKMNNKISRRRVMEVLGFSSIVLHAGVAYGVPSPMVEMKAPPQVSRIFKLPSGVKIEDVVEGEGPQAQEGDLVEVNYVCRRYNGYFVHSTVDQFSGESTPVILPLVDKKVY</sequence>
<dbReference type="EC" id="5.2.1.8" evidence="2"/>
<evidence type="ECO:0000256" key="1">
    <source>
        <dbReference type="ARBA" id="ARBA00000971"/>
    </source>
</evidence>
<dbReference type="SUPFAM" id="SSF54534">
    <property type="entry name" value="FKBP-like"/>
    <property type="match status" value="1"/>
</dbReference>
<keyword evidence="5" id="KW-0812">Transmembrane</keyword>
<evidence type="ECO:0000256" key="4">
    <source>
        <dbReference type="ARBA" id="ARBA00023235"/>
    </source>
</evidence>
<keyword evidence="3" id="KW-0697">Rotamase</keyword>
<evidence type="ECO:0000313" key="7">
    <source>
        <dbReference type="Proteomes" id="UP000554482"/>
    </source>
</evidence>